<evidence type="ECO:0000256" key="1">
    <source>
        <dbReference type="ARBA" id="ARBA00022723"/>
    </source>
</evidence>
<feature type="binding site" evidence="3">
    <location>
        <position position="143"/>
    </location>
    <ligand>
        <name>Mn(2+)</name>
        <dbReference type="ChEBI" id="CHEBI:29035"/>
        <label>1</label>
    </ligand>
</feature>
<dbReference type="CDD" id="cd20305">
    <property type="entry name" value="cupin_OxDC_C"/>
    <property type="match status" value="1"/>
</dbReference>
<feature type="region of interest" description="Disordered" evidence="4">
    <location>
        <begin position="52"/>
        <end position="90"/>
    </location>
</feature>
<dbReference type="Pfam" id="PF00190">
    <property type="entry name" value="Cupin_1"/>
    <property type="match status" value="2"/>
</dbReference>
<keyword evidence="6" id="KW-0456">Lyase</keyword>
<feature type="domain" description="Cupin type-1" evidence="5">
    <location>
        <begin position="277"/>
        <end position="419"/>
    </location>
</feature>
<dbReference type="InterPro" id="IPR014710">
    <property type="entry name" value="RmlC-like_jellyroll"/>
</dbReference>
<comment type="cofactor">
    <cofactor evidence="3">
        <name>Mn(2+)</name>
        <dbReference type="ChEBI" id="CHEBI:29035"/>
    </cofactor>
    <text evidence="3">Binds 2 manganese ions per subunit.</text>
</comment>
<dbReference type="InterPro" id="IPR051610">
    <property type="entry name" value="GPI/OXD"/>
</dbReference>
<dbReference type="SMART" id="SM00835">
    <property type="entry name" value="Cupin_1"/>
    <property type="match status" value="2"/>
</dbReference>
<dbReference type="SUPFAM" id="SSF51182">
    <property type="entry name" value="RmlC-like cupins"/>
    <property type="match status" value="1"/>
</dbReference>
<evidence type="ECO:0000313" key="6">
    <source>
        <dbReference type="EMBL" id="MBB5343707.1"/>
    </source>
</evidence>
<feature type="binding site" evidence="3">
    <location>
        <position position="330"/>
    </location>
    <ligand>
        <name>Mn(2+)</name>
        <dbReference type="ChEBI" id="CHEBI:29035"/>
        <label>2</label>
    </ligand>
</feature>
<name>A0A7W8J9B8_9BACT</name>
<feature type="binding site" evidence="3">
    <location>
        <position position="141"/>
    </location>
    <ligand>
        <name>Mn(2+)</name>
        <dbReference type="ChEBI" id="CHEBI:29035"/>
        <label>1</label>
    </ligand>
</feature>
<dbReference type="GO" id="GO:0046564">
    <property type="term" value="F:oxalate decarboxylase activity"/>
    <property type="evidence" value="ECO:0007669"/>
    <property type="project" value="UniProtKB-EC"/>
</dbReference>
<evidence type="ECO:0000313" key="7">
    <source>
        <dbReference type="Proteomes" id="UP000569092"/>
    </source>
</evidence>
<dbReference type="CDD" id="cd20304">
    <property type="entry name" value="cupin_OxDC_N"/>
    <property type="match status" value="1"/>
</dbReference>
<dbReference type="PANTHER" id="PTHR35848">
    <property type="entry name" value="OXALATE-BINDING PROTEIN"/>
    <property type="match status" value="1"/>
</dbReference>
<sequence>MKNPTHHRNEVFMPNQNDERPSADALSRRSFLEAGSAVLAAAALGGASISAQQPPAISPNPSGSNPGQENLPLLKENPSSNNPPRTDRGDVGPIWYSFDLNHKRLENGGWTHQVTQRELPPSKDLAGVNMRLTSGSFRELHWHTADEWAYMIYGSARVTVLSPDGTIQIEDVSKGDLWFFPAGFPHSIQGLASDGCEFLLVFDEGFFSEENTFSISEWVAHTPPEVLEKNFRLSSSELSKLPTRELFIFPAALPQSLERDRQSAGGPSVESPIQYIFRAGSMPPTKSSPQGEVRIVDSHNFPASKSVAAGIVTLKPGGLRELHWHPTAAEWQFYIAGSGRMTVIAPGGRARTMDFNANDVGFVPTAAGHYIENTGSSDLIFLEMFKLDQFVEFSLNNWIRRLPPEMVSAHLNLDASSITRIPAEKLAIL</sequence>
<evidence type="ECO:0000256" key="4">
    <source>
        <dbReference type="SAM" id="MobiDB-lite"/>
    </source>
</evidence>
<dbReference type="InterPro" id="IPR011051">
    <property type="entry name" value="RmlC_Cupin_sf"/>
</dbReference>
<evidence type="ECO:0000256" key="3">
    <source>
        <dbReference type="PIRSR" id="PIRSR617774-2"/>
    </source>
</evidence>
<evidence type="ECO:0000256" key="2">
    <source>
        <dbReference type="PIRSR" id="PIRSR617774-1"/>
    </source>
</evidence>
<dbReference type="EMBL" id="JACHDZ010000002">
    <property type="protein sequence ID" value="MBB5343707.1"/>
    <property type="molecule type" value="Genomic_DNA"/>
</dbReference>
<dbReference type="GO" id="GO:0046872">
    <property type="term" value="F:metal ion binding"/>
    <property type="evidence" value="ECO:0007669"/>
    <property type="project" value="UniProtKB-KW"/>
</dbReference>
<gene>
    <name evidence="6" type="ORF">HDF10_001682</name>
</gene>
<feature type="binding site" evidence="3">
    <location>
        <position position="147"/>
    </location>
    <ligand>
        <name>Mn(2+)</name>
        <dbReference type="ChEBI" id="CHEBI:29035"/>
        <label>1</label>
    </ligand>
</feature>
<feature type="binding site" evidence="3">
    <location>
        <position position="323"/>
    </location>
    <ligand>
        <name>Mn(2+)</name>
        <dbReference type="ChEBI" id="CHEBI:29035"/>
        <label>2</label>
    </ligand>
</feature>
<reference evidence="6 7" key="1">
    <citation type="submission" date="2020-08" db="EMBL/GenBank/DDBJ databases">
        <title>Genomic Encyclopedia of Type Strains, Phase IV (KMG-V): Genome sequencing to study the core and pangenomes of soil and plant-associated prokaryotes.</title>
        <authorList>
            <person name="Whitman W."/>
        </authorList>
    </citation>
    <scope>NUCLEOTIDE SEQUENCE [LARGE SCALE GENOMIC DNA]</scope>
    <source>
        <strain evidence="6 7">M8US30</strain>
    </source>
</reference>
<accession>A0A7W8J9B8</accession>
<proteinExistence type="predicted"/>
<dbReference type="EC" id="4.1.1.2" evidence="6"/>
<dbReference type="InterPro" id="IPR006311">
    <property type="entry name" value="TAT_signal"/>
</dbReference>
<feature type="binding site" evidence="3">
    <location>
        <position position="369"/>
    </location>
    <ligand>
        <name>Mn(2+)</name>
        <dbReference type="ChEBI" id="CHEBI:29035"/>
        <label>2</label>
    </ligand>
</feature>
<evidence type="ECO:0000259" key="5">
    <source>
        <dbReference type="SMART" id="SM00835"/>
    </source>
</evidence>
<feature type="binding site" evidence="3">
    <location>
        <position position="186"/>
    </location>
    <ligand>
        <name>Mn(2+)</name>
        <dbReference type="ChEBI" id="CHEBI:29035"/>
        <label>1</label>
    </ligand>
</feature>
<feature type="region of interest" description="Disordered" evidence="4">
    <location>
        <begin position="1"/>
        <end position="28"/>
    </location>
</feature>
<dbReference type="Gene3D" id="2.60.120.10">
    <property type="entry name" value="Jelly Rolls"/>
    <property type="match status" value="2"/>
</dbReference>
<organism evidence="6 7">
    <name type="scientific">Tunturiibacter lichenicola</name>
    <dbReference type="NCBI Taxonomy" id="2051959"/>
    <lineage>
        <taxon>Bacteria</taxon>
        <taxon>Pseudomonadati</taxon>
        <taxon>Acidobacteriota</taxon>
        <taxon>Terriglobia</taxon>
        <taxon>Terriglobales</taxon>
        <taxon>Acidobacteriaceae</taxon>
        <taxon>Tunturiibacter</taxon>
    </lineage>
</organism>
<feature type="compositionally biased region" description="Basic and acidic residues" evidence="4">
    <location>
        <begin position="17"/>
        <end position="28"/>
    </location>
</feature>
<comment type="caution">
    <text evidence="6">The sequence shown here is derived from an EMBL/GenBank/DDBJ whole genome shotgun (WGS) entry which is preliminary data.</text>
</comment>
<dbReference type="InterPro" id="IPR006045">
    <property type="entry name" value="Cupin_1"/>
</dbReference>
<dbReference type="GO" id="GO:0033609">
    <property type="term" value="P:oxalate metabolic process"/>
    <property type="evidence" value="ECO:0007669"/>
    <property type="project" value="InterPro"/>
</dbReference>
<feature type="active site" description="Proton donor" evidence="2">
    <location>
        <position position="383"/>
    </location>
</feature>
<dbReference type="Proteomes" id="UP000569092">
    <property type="component" value="Unassembled WGS sequence"/>
</dbReference>
<feature type="domain" description="Cupin type-1" evidence="5">
    <location>
        <begin position="98"/>
        <end position="239"/>
    </location>
</feature>
<dbReference type="NCBIfam" id="TIGR03404">
    <property type="entry name" value="bicupin_oxalic"/>
    <property type="match status" value="1"/>
</dbReference>
<keyword evidence="3" id="KW-0464">Manganese</keyword>
<feature type="compositionally biased region" description="Polar residues" evidence="4">
    <location>
        <begin position="52"/>
        <end position="68"/>
    </location>
</feature>
<dbReference type="PROSITE" id="PS51318">
    <property type="entry name" value="TAT"/>
    <property type="match status" value="1"/>
</dbReference>
<feature type="binding site" evidence="3">
    <location>
        <position position="325"/>
    </location>
    <ligand>
        <name>Mn(2+)</name>
        <dbReference type="ChEBI" id="CHEBI:29035"/>
        <label>2</label>
    </ligand>
</feature>
<keyword evidence="1 3" id="KW-0479">Metal-binding</keyword>
<dbReference type="PANTHER" id="PTHR35848:SF9">
    <property type="entry name" value="SLL1358 PROTEIN"/>
    <property type="match status" value="1"/>
</dbReference>
<dbReference type="AlphaFoldDB" id="A0A7W8J9B8"/>
<dbReference type="InterPro" id="IPR017774">
    <property type="entry name" value="Bicupin_oxalate_deCO2ase/Oxase"/>
</dbReference>
<protein>
    <submittedName>
        <fullName evidence="6">Oxalate decarboxylase</fullName>
        <ecNumber evidence="6">4.1.1.2</ecNumber>
    </submittedName>
</protein>